<dbReference type="EMBL" id="JBHFFA010000003">
    <property type="protein sequence ID" value="KAL2633171.1"/>
    <property type="molecule type" value="Genomic_DNA"/>
</dbReference>
<evidence type="ECO:0000313" key="4">
    <source>
        <dbReference type="Proteomes" id="UP001605036"/>
    </source>
</evidence>
<dbReference type="Proteomes" id="UP001605036">
    <property type="component" value="Unassembled WGS sequence"/>
</dbReference>
<evidence type="ECO:0000256" key="1">
    <source>
        <dbReference type="SAM" id="MobiDB-lite"/>
    </source>
</evidence>
<dbReference type="Pfam" id="PF07727">
    <property type="entry name" value="RVT_2"/>
    <property type="match status" value="1"/>
</dbReference>
<evidence type="ECO:0000313" key="3">
    <source>
        <dbReference type="EMBL" id="KAL2633171.1"/>
    </source>
</evidence>
<name>A0ABD1YRG4_9MARC</name>
<dbReference type="InterPro" id="IPR013103">
    <property type="entry name" value="RVT_2"/>
</dbReference>
<reference evidence="3 4" key="1">
    <citation type="submission" date="2024-09" db="EMBL/GenBank/DDBJ databases">
        <title>Chromosome-scale assembly of Riccia fluitans.</title>
        <authorList>
            <person name="Paukszto L."/>
            <person name="Sawicki J."/>
            <person name="Karawczyk K."/>
            <person name="Piernik-Szablinska J."/>
            <person name="Szczecinska M."/>
            <person name="Mazdziarz M."/>
        </authorList>
    </citation>
    <scope>NUCLEOTIDE SEQUENCE [LARGE SCALE GENOMIC DNA]</scope>
    <source>
        <strain evidence="3">Rf_01</strain>
        <tissue evidence="3">Aerial parts of the thallus</tissue>
    </source>
</reference>
<sequence length="505" mass="56724">MAKFDAVIHLPKTTVVPTRVTTLGILIDGKPTNESKPRKRRGIPHGSKNKKQKASTAIPTNPSMEINLLAISPPVVQVDTNPLTSNHEPSKEVMVFHTAIGIQVLTWEHQATLVDDIFCFNVVVILEDESEEDLQNYVKAKKSKNWKRWQETVASELNSLVKHKVFGPPQEVVENKTIIGNQWVFVRKQNRKGIVTRYKDCLMAQGFMQRPDVDYINTNSPVMDLITYKYLITIAIQHHLHMQLMEVVIAYLYGTIAEDIYMRAPEELEVQEAKKVLSMEFEMKDLVRQLDPNLDWYGPKHVGEPILGLEYLYIVTIGSLDVMNPSGVFALSSGMVKSSSIASSSGIVTPMSSMENLALASSSRMVTSISRTGVLVGYANVRFMSDPSQVCVHQGEHTKHITPKFFFMSKLDGSEIRVERVPSSDNVADIFTKILPPTSHWKFVQMLGLQRCFDFHQGPRGLKMYPTDDDPAASRPVLVVSEGGRTHDEVKLFSREIEIICVGSN</sequence>
<keyword evidence="4" id="KW-1185">Reference proteome</keyword>
<evidence type="ECO:0000259" key="2">
    <source>
        <dbReference type="Pfam" id="PF07727"/>
    </source>
</evidence>
<gene>
    <name evidence="3" type="ORF">R1flu_004650</name>
</gene>
<dbReference type="AlphaFoldDB" id="A0ABD1YRG4"/>
<feature type="compositionally biased region" description="Basic residues" evidence="1">
    <location>
        <begin position="37"/>
        <end position="53"/>
    </location>
</feature>
<organism evidence="3 4">
    <name type="scientific">Riccia fluitans</name>
    <dbReference type="NCBI Taxonomy" id="41844"/>
    <lineage>
        <taxon>Eukaryota</taxon>
        <taxon>Viridiplantae</taxon>
        <taxon>Streptophyta</taxon>
        <taxon>Embryophyta</taxon>
        <taxon>Marchantiophyta</taxon>
        <taxon>Marchantiopsida</taxon>
        <taxon>Marchantiidae</taxon>
        <taxon>Marchantiales</taxon>
        <taxon>Ricciaceae</taxon>
        <taxon>Riccia</taxon>
    </lineage>
</organism>
<feature type="region of interest" description="Disordered" evidence="1">
    <location>
        <begin position="28"/>
        <end position="59"/>
    </location>
</feature>
<proteinExistence type="predicted"/>
<comment type="caution">
    <text evidence="3">The sequence shown here is derived from an EMBL/GenBank/DDBJ whole genome shotgun (WGS) entry which is preliminary data.</text>
</comment>
<accession>A0ABD1YRG4</accession>
<protein>
    <recommendedName>
        <fullName evidence="2">Reverse transcriptase Ty1/copia-type domain-containing protein</fullName>
    </recommendedName>
</protein>
<feature type="domain" description="Reverse transcriptase Ty1/copia-type" evidence="2">
    <location>
        <begin position="174"/>
        <end position="280"/>
    </location>
</feature>